<accession>A0A8S5PH58</accession>
<organism evidence="2">
    <name type="scientific">Siphoviridae sp. ctrEg9</name>
    <dbReference type="NCBI Taxonomy" id="2825688"/>
    <lineage>
        <taxon>Viruses</taxon>
        <taxon>Duplodnaviria</taxon>
        <taxon>Heunggongvirae</taxon>
        <taxon>Uroviricota</taxon>
        <taxon>Caudoviricetes</taxon>
    </lineage>
</organism>
<protein>
    <recommendedName>
        <fullName evidence="3">Scaffolding protein</fullName>
    </recommendedName>
</protein>
<feature type="compositionally biased region" description="Polar residues" evidence="1">
    <location>
        <begin position="19"/>
        <end position="32"/>
    </location>
</feature>
<evidence type="ECO:0000256" key="1">
    <source>
        <dbReference type="SAM" id="MobiDB-lite"/>
    </source>
</evidence>
<name>A0A8S5PH58_9CAUD</name>
<sequence length="232" mass="24305">MDKFNPADLASMLTAALEASQNTSGEAATQPVSEAEETKAEETKAVAEEIKATTPDPDTKAEDATDGLPSDPEQLRKMVKDLRKEAAKDRVAGKEKAADEARRAVLDEISKALGLSKSDEAPELTVEQLTAELAESKAAGHASALELAVYKAAGDLADPARLLDSQSFHAAVKDVDLADAEAVKNAITAFTKDHPHFAKTQAVSGASAIDKPAGSGAEKPKNLQDAIALRFS</sequence>
<feature type="region of interest" description="Disordered" evidence="1">
    <location>
        <begin position="18"/>
        <end position="75"/>
    </location>
</feature>
<evidence type="ECO:0008006" key="3">
    <source>
        <dbReference type="Google" id="ProtNLM"/>
    </source>
</evidence>
<feature type="compositionally biased region" description="Basic and acidic residues" evidence="1">
    <location>
        <begin position="36"/>
        <end position="63"/>
    </location>
</feature>
<dbReference type="EMBL" id="BK015417">
    <property type="protein sequence ID" value="DAE05795.1"/>
    <property type="molecule type" value="Genomic_DNA"/>
</dbReference>
<reference evidence="2" key="1">
    <citation type="journal article" date="2021" name="Proc. Natl. Acad. Sci. U.S.A.">
        <title>A Catalog of Tens of Thousands of Viruses from Human Metagenomes Reveals Hidden Associations with Chronic Diseases.</title>
        <authorList>
            <person name="Tisza M.J."/>
            <person name="Buck C.B."/>
        </authorList>
    </citation>
    <scope>NUCLEOTIDE SEQUENCE</scope>
    <source>
        <strain evidence="2">CtrEg9</strain>
    </source>
</reference>
<proteinExistence type="predicted"/>
<evidence type="ECO:0000313" key="2">
    <source>
        <dbReference type="EMBL" id="DAE05795.1"/>
    </source>
</evidence>